<evidence type="ECO:0000256" key="7">
    <source>
        <dbReference type="ARBA" id="ARBA00023136"/>
    </source>
</evidence>
<gene>
    <name evidence="10" type="ORF">SDC9_71091</name>
</gene>
<feature type="transmembrane region" description="Helical" evidence="8">
    <location>
        <begin position="313"/>
        <end position="333"/>
    </location>
</feature>
<dbReference type="PANTHER" id="PTHR33908">
    <property type="entry name" value="MANNOSYLTRANSFERASE YKCB-RELATED"/>
    <property type="match status" value="1"/>
</dbReference>
<feature type="transmembrane region" description="Helical" evidence="8">
    <location>
        <begin position="6"/>
        <end position="25"/>
    </location>
</feature>
<feature type="transmembrane region" description="Helical" evidence="8">
    <location>
        <begin position="362"/>
        <end position="383"/>
    </location>
</feature>
<feature type="transmembrane region" description="Helical" evidence="8">
    <location>
        <begin position="339"/>
        <end position="355"/>
    </location>
</feature>
<feature type="transmembrane region" description="Helical" evidence="8">
    <location>
        <begin position="283"/>
        <end position="301"/>
    </location>
</feature>
<keyword evidence="3" id="KW-0328">Glycosyltransferase</keyword>
<dbReference type="GO" id="GO:0005886">
    <property type="term" value="C:plasma membrane"/>
    <property type="evidence" value="ECO:0007669"/>
    <property type="project" value="UniProtKB-SubCell"/>
</dbReference>
<dbReference type="Pfam" id="PF13231">
    <property type="entry name" value="PMT_2"/>
    <property type="match status" value="1"/>
</dbReference>
<evidence type="ECO:0000256" key="2">
    <source>
        <dbReference type="ARBA" id="ARBA00022475"/>
    </source>
</evidence>
<protein>
    <recommendedName>
        <fullName evidence="9">Glycosyltransferase RgtA/B/C/D-like domain-containing protein</fullName>
    </recommendedName>
</protein>
<sequence>MKNNKLLAKLVLFTIIIIGFLLRLIGLNWDQGQHLHPDERFLTMVSSTISLPKSIGEYFDTDNSNFNPNNNNFNFYVYGTFPLLIVKFFAQIFNLNSYDQIFLVGRVLSAFADTLTILLVFLLTKKIFKNTKSALLSSFLYAICIFSIQQSHFFTVDAITVFLFVLSIYLLISQKTIFSGLFFGIALASKTSIGIVLPFIFLFILFQNKNYLSNFLNCFLFGLFLLVFFRLFQPYAFEGLFKLSPIFIKNIHEAHQMITGEIDYPPNVQWQHTLPFVHSINNLFFVGLGPITFSLVIISIFKFLKNKNKFKNWAAILLMVIIFVIFIYHASLLAQYMRYFYPIFPFLIVFSGAFIKSFNLKILKILVFLNLLITLAFINIYLFPHSRYQASEWICNNISSDKILSSEVWDDSLPINSFSCLSKLYQNQNLPLYDSDSNQKWQIINQQLNKVDYLILSSNRLWGSIPKNFNKYPKTTIFYQNLFDNKTNFKLVKKFYSYPGYYLPFLKKCYLIGSTNYPYKEYKNTFFEIDENCSYPGVYLRDDLAQESFTVYDHPQVIIFSRL</sequence>
<evidence type="ECO:0000259" key="9">
    <source>
        <dbReference type="Pfam" id="PF13231"/>
    </source>
</evidence>
<dbReference type="InterPro" id="IPR038731">
    <property type="entry name" value="RgtA/B/C-like"/>
</dbReference>
<feature type="domain" description="Glycosyltransferase RgtA/B/C/D-like" evidence="9">
    <location>
        <begin position="85"/>
        <end position="228"/>
    </location>
</feature>
<dbReference type="InterPro" id="IPR050297">
    <property type="entry name" value="LipidA_mod_glycosyltrf_83"/>
</dbReference>
<keyword evidence="7 8" id="KW-0472">Membrane</keyword>
<keyword evidence="6 8" id="KW-1133">Transmembrane helix</keyword>
<feature type="transmembrane region" description="Helical" evidence="8">
    <location>
        <begin position="153"/>
        <end position="172"/>
    </location>
</feature>
<evidence type="ECO:0000256" key="5">
    <source>
        <dbReference type="ARBA" id="ARBA00022692"/>
    </source>
</evidence>
<feature type="transmembrane region" description="Helical" evidence="8">
    <location>
        <begin position="178"/>
        <end position="204"/>
    </location>
</feature>
<feature type="transmembrane region" description="Helical" evidence="8">
    <location>
        <begin position="211"/>
        <end position="232"/>
    </location>
</feature>
<keyword evidence="4" id="KW-0808">Transferase</keyword>
<proteinExistence type="predicted"/>
<reference evidence="10" key="1">
    <citation type="submission" date="2019-08" db="EMBL/GenBank/DDBJ databases">
        <authorList>
            <person name="Kucharzyk K."/>
            <person name="Murdoch R.W."/>
            <person name="Higgins S."/>
            <person name="Loffler F."/>
        </authorList>
    </citation>
    <scope>NUCLEOTIDE SEQUENCE</scope>
</reference>
<feature type="transmembrane region" description="Helical" evidence="8">
    <location>
        <begin position="101"/>
        <end position="123"/>
    </location>
</feature>
<dbReference type="AlphaFoldDB" id="A0A644Y9K9"/>
<evidence type="ECO:0000256" key="6">
    <source>
        <dbReference type="ARBA" id="ARBA00022989"/>
    </source>
</evidence>
<accession>A0A644Y9K9</accession>
<feature type="transmembrane region" description="Helical" evidence="8">
    <location>
        <begin position="75"/>
        <end position="95"/>
    </location>
</feature>
<name>A0A644Y9K9_9ZZZZ</name>
<evidence type="ECO:0000313" key="10">
    <source>
        <dbReference type="EMBL" id="MPM24608.1"/>
    </source>
</evidence>
<dbReference type="GO" id="GO:0008610">
    <property type="term" value="P:lipid biosynthetic process"/>
    <property type="evidence" value="ECO:0007669"/>
    <property type="project" value="UniProtKB-ARBA"/>
</dbReference>
<dbReference type="GO" id="GO:0016763">
    <property type="term" value="F:pentosyltransferase activity"/>
    <property type="evidence" value="ECO:0007669"/>
    <property type="project" value="TreeGrafter"/>
</dbReference>
<evidence type="ECO:0000256" key="1">
    <source>
        <dbReference type="ARBA" id="ARBA00004651"/>
    </source>
</evidence>
<comment type="subcellular location">
    <subcellularLocation>
        <location evidence="1">Cell membrane</location>
        <topology evidence="1">Multi-pass membrane protein</topology>
    </subcellularLocation>
</comment>
<evidence type="ECO:0000256" key="3">
    <source>
        <dbReference type="ARBA" id="ARBA00022676"/>
    </source>
</evidence>
<dbReference type="PANTHER" id="PTHR33908:SF11">
    <property type="entry name" value="MEMBRANE PROTEIN"/>
    <property type="match status" value="1"/>
</dbReference>
<evidence type="ECO:0000256" key="4">
    <source>
        <dbReference type="ARBA" id="ARBA00022679"/>
    </source>
</evidence>
<keyword evidence="5 8" id="KW-0812">Transmembrane</keyword>
<organism evidence="10">
    <name type="scientific">bioreactor metagenome</name>
    <dbReference type="NCBI Taxonomy" id="1076179"/>
    <lineage>
        <taxon>unclassified sequences</taxon>
        <taxon>metagenomes</taxon>
        <taxon>ecological metagenomes</taxon>
    </lineage>
</organism>
<dbReference type="EMBL" id="VSSQ01004301">
    <property type="protein sequence ID" value="MPM24608.1"/>
    <property type="molecule type" value="Genomic_DNA"/>
</dbReference>
<comment type="caution">
    <text evidence="10">The sequence shown here is derived from an EMBL/GenBank/DDBJ whole genome shotgun (WGS) entry which is preliminary data.</text>
</comment>
<evidence type="ECO:0000256" key="8">
    <source>
        <dbReference type="SAM" id="Phobius"/>
    </source>
</evidence>
<keyword evidence="2" id="KW-1003">Cell membrane</keyword>